<sequence>MNALAIQWGYLEIVMNLYTGFQHMVARMKQMYRTFKM</sequence>
<feature type="transmembrane region" description="Helical" evidence="1">
    <location>
        <begin position="6"/>
        <end position="26"/>
    </location>
</feature>
<keyword evidence="1" id="KW-1133">Transmembrane helix</keyword>
<name>A0A3G5ACM5_9VIRU</name>
<proteinExistence type="predicted"/>
<keyword evidence="1" id="KW-0472">Membrane</keyword>
<keyword evidence="1" id="KW-0812">Transmembrane</keyword>
<reference evidence="2" key="1">
    <citation type="submission" date="2018-10" db="EMBL/GenBank/DDBJ databases">
        <title>Hidden diversity of soil giant viruses.</title>
        <authorList>
            <person name="Schulz F."/>
            <person name="Alteio L."/>
            <person name="Goudeau D."/>
            <person name="Ryan E.M."/>
            <person name="Malmstrom R.R."/>
            <person name="Blanchard J."/>
            <person name="Woyke T."/>
        </authorList>
    </citation>
    <scope>NUCLEOTIDE SEQUENCE</scope>
    <source>
        <strain evidence="2">HYV1</strain>
    </source>
</reference>
<organism evidence="2">
    <name type="scientific">Hyperionvirus sp</name>
    <dbReference type="NCBI Taxonomy" id="2487770"/>
    <lineage>
        <taxon>Viruses</taxon>
        <taxon>Varidnaviria</taxon>
        <taxon>Bamfordvirae</taxon>
        <taxon>Nucleocytoviricota</taxon>
        <taxon>Megaviricetes</taxon>
        <taxon>Imitervirales</taxon>
        <taxon>Mimiviridae</taxon>
        <taxon>Klosneuvirinae</taxon>
    </lineage>
</organism>
<accession>A0A3G5ACM5</accession>
<protein>
    <submittedName>
        <fullName evidence="2">Uncharacterized protein</fullName>
    </submittedName>
</protein>
<gene>
    <name evidence="2" type="ORF">Hyperionvirus15_49</name>
</gene>
<evidence type="ECO:0000313" key="2">
    <source>
        <dbReference type="EMBL" id="AYV84011.1"/>
    </source>
</evidence>
<evidence type="ECO:0000256" key="1">
    <source>
        <dbReference type="SAM" id="Phobius"/>
    </source>
</evidence>
<dbReference type="EMBL" id="MK072397">
    <property type="protein sequence ID" value="AYV84011.1"/>
    <property type="molecule type" value="Genomic_DNA"/>
</dbReference>